<dbReference type="OrthoDB" id="2333384at2759"/>
<sequence length="452" mass="50608">MPPTKDQRTSALVLNVNIPQGVTFHPGELITGNVLRPSYISSPNATVTIKLQGRTKAKVEKHEYRGGKRLHVVYYRSRFQLFEVNPNETGRTLHQGPLHIETYNDLSRAWNFSIQIPFFTGLDLSSPYNSESTYVDMSPEAVAKHPLPPTFHPLHVNGFVEYYLEATLHYVNDKGTPQTDKSILVVPMGMARLPAPIFDWKPKLETESAQAVSYFLVPGTQKEKMGFRQKTKQFFQTTSVPTLKYKVAVSTPSVIQLNHADCLPIYIKLTSDLEGSTDALRKLPFKAVITHMEIVAKHKTAIKGEGMNYISGEGKIEEDTEPVELGLEKVWATLREPIEVQVAPTASSVNLSAKLDLRLRHDGLYMGATKVSDLKRDLVPSFKTYNITHEYIFHYTIKWKIVDCEEAITFNTATTILPEAMAAQPVVVQPVPVPVADVQEKAPKVEEVVVAV</sequence>
<dbReference type="Gene3D" id="2.60.40.640">
    <property type="match status" value="1"/>
</dbReference>
<dbReference type="HOGENOM" id="CLU_042066_1_0_1"/>
<dbReference type="Proteomes" id="UP000039046">
    <property type="component" value="Unassembled WGS sequence"/>
</dbReference>
<name>A0A0A1SMF6_9HYPO</name>
<evidence type="ECO:0008006" key="3">
    <source>
        <dbReference type="Google" id="ProtNLM"/>
    </source>
</evidence>
<dbReference type="AlphaFoldDB" id="A0A0A1SMF6"/>
<accession>A0A0A1SMF6</accession>
<evidence type="ECO:0000313" key="2">
    <source>
        <dbReference type="Proteomes" id="UP000039046"/>
    </source>
</evidence>
<keyword evidence="2" id="KW-1185">Reference proteome</keyword>
<evidence type="ECO:0000313" key="1">
    <source>
        <dbReference type="EMBL" id="CEJ81528.1"/>
    </source>
</evidence>
<protein>
    <recommendedName>
        <fullName evidence="3">Arrestin-like N-terminal domain-containing protein</fullName>
    </recommendedName>
</protein>
<organism evidence="1 2">
    <name type="scientific">[Torrubiella] hemipterigena</name>
    <dbReference type="NCBI Taxonomy" id="1531966"/>
    <lineage>
        <taxon>Eukaryota</taxon>
        <taxon>Fungi</taxon>
        <taxon>Dikarya</taxon>
        <taxon>Ascomycota</taxon>
        <taxon>Pezizomycotina</taxon>
        <taxon>Sordariomycetes</taxon>
        <taxon>Hypocreomycetidae</taxon>
        <taxon>Hypocreales</taxon>
        <taxon>Clavicipitaceae</taxon>
        <taxon>Clavicipitaceae incertae sedis</taxon>
        <taxon>'Torrubiella' clade</taxon>
    </lineage>
</organism>
<reference evidence="1 2" key="1">
    <citation type="journal article" date="2015" name="Genome Announc.">
        <title>Draft Genome Sequence and Gene Annotation of the Entomopathogenic Fungus Verticillium hemipterigenum.</title>
        <authorList>
            <person name="Horn F."/>
            <person name="Habel A."/>
            <person name="Scharf D.H."/>
            <person name="Dworschak J."/>
            <person name="Brakhage A.A."/>
            <person name="Guthke R."/>
            <person name="Hertweck C."/>
            <person name="Linde J."/>
        </authorList>
    </citation>
    <scope>NUCLEOTIDE SEQUENCE [LARGE SCALE GENOMIC DNA]</scope>
</reference>
<dbReference type="InterPro" id="IPR014752">
    <property type="entry name" value="Arrestin-like_C"/>
</dbReference>
<proteinExistence type="predicted"/>
<gene>
    <name evidence="1" type="ORF">VHEMI01649</name>
</gene>
<dbReference type="EMBL" id="CDHN01000001">
    <property type="protein sequence ID" value="CEJ81528.1"/>
    <property type="molecule type" value="Genomic_DNA"/>
</dbReference>